<feature type="transmembrane region" description="Helical" evidence="2">
    <location>
        <begin position="121"/>
        <end position="140"/>
    </location>
</feature>
<feature type="transmembrane region" description="Helical" evidence="2">
    <location>
        <begin position="239"/>
        <end position="258"/>
    </location>
</feature>
<dbReference type="RefSeq" id="WP_092339222.1">
    <property type="nucleotide sequence ID" value="NZ_FNIB01000002.1"/>
</dbReference>
<feature type="transmembrane region" description="Helical" evidence="2">
    <location>
        <begin position="264"/>
        <end position="280"/>
    </location>
</feature>
<feature type="domain" description="EamA" evidence="3">
    <location>
        <begin position="150"/>
        <end position="281"/>
    </location>
</feature>
<dbReference type="AlphaFoldDB" id="A0A4R8VCK9"/>
<feature type="transmembrane region" description="Helical" evidence="2">
    <location>
        <begin position="179"/>
        <end position="198"/>
    </location>
</feature>
<dbReference type="Proteomes" id="UP000199639">
    <property type="component" value="Unassembled WGS sequence"/>
</dbReference>
<dbReference type="InterPro" id="IPR052756">
    <property type="entry name" value="Alkyne_AA_exporter"/>
</dbReference>
<organism evidence="4 6">
    <name type="scientific">Cryobacterium flavum</name>
    <dbReference type="NCBI Taxonomy" id="1424659"/>
    <lineage>
        <taxon>Bacteria</taxon>
        <taxon>Bacillati</taxon>
        <taxon>Actinomycetota</taxon>
        <taxon>Actinomycetes</taxon>
        <taxon>Micrococcales</taxon>
        <taxon>Microbacteriaceae</taxon>
        <taxon>Cryobacterium</taxon>
    </lineage>
</organism>
<keyword evidence="2" id="KW-1133">Transmembrane helix</keyword>
<dbReference type="EMBL" id="SOFD01000009">
    <property type="protein sequence ID" value="TFB81054.1"/>
    <property type="molecule type" value="Genomic_DNA"/>
</dbReference>
<comment type="similarity">
    <text evidence="1">Belongs to the EamA transporter family.</text>
</comment>
<dbReference type="SUPFAM" id="SSF103481">
    <property type="entry name" value="Multidrug resistance efflux transporter EmrE"/>
    <property type="match status" value="2"/>
</dbReference>
<dbReference type="Proteomes" id="UP000298252">
    <property type="component" value="Unassembled WGS sequence"/>
</dbReference>
<protein>
    <submittedName>
        <fullName evidence="5">DMT family transporter</fullName>
    </submittedName>
    <submittedName>
        <fullName evidence="4">Permease of the drug/metabolite transporter (DMT) superfamily</fullName>
    </submittedName>
</protein>
<keyword evidence="2" id="KW-0472">Membrane</keyword>
<feature type="transmembrane region" description="Helical" evidence="2">
    <location>
        <begin position="292"/>
        <end position="314"/>
    </location>
</feature>
<reference evidence="5 7" key="2">
    <citation type="submission" date="2019-03" db="EMBL/GenBank/DDBJ databases">
        <title>Genomics of glacier-inhabiting Cryobacterium strains.</title>
        <authorList>
            <person name="Liu Q."/>
            <person name="Xin Y.-H."/>
        </authorList>
    </citation>
    <scope>NUCLEOTIDE SEQUENCE [LARGE SCALE GENOMIC DNA]</scope>
    <source>
        <strain evidence="5 7">Hh8</strain>
    </source>
</reference>
<evidence type="ECO:0000313" key="5">
    <source>
        <dbReference type="EMBL" id="TFB81054.1"/>
    </source>
</evidence>
<proteinExistence type="inferred from homology"/>
<evidence type="ECO:0000256" key="2">
    <source>
        <dbReference type="SAM" id="Phobius"/>
    </source>
</evidence>
<sequence length="465" mass="48890">MRRWLARPDVLMVAATAPTYVATREALTVLSPQDLTAVRFLVGAAIIGLYLLITRQRLTLRRHDIPRMIAVSLCGYAGYGMLLNLGQATVPAGTTSLLLNISPVFAFILGYFVLVERTTRLGYLGMVIAVGGVIVITLGGGSATGFNGTALLIVGAALLLSVFLIVQQPLFARVSPIETVFWGCAIGGFTALPTARFAVDPSRLTASVWVALVVLVVVSTVLGYCLWNQTLSRTSVAEGGSLLLIVPIFSLLLGWLLLGEVPTIAALVGGGSALLGVVMLSRATSRRKQAGLGLLTGAIPIVGVLAGAVPIIGLPREHEDVADLTLSPDLAAQLCDIAIEAADAVGAQLVTVSLWRDEFEDLVRVYSSRPYVYQLGGISSELDPNWVEQCVIGQRSFLADDEAGGFGALTTPNLTATVNAVIVDDAGFLGSLNFLDASGVYTSASVEQAEVFAARLAPVLRRVSV</sequence>
<evidence type="ECO:0000259" key="3">
    <source>
        <dbReference type="Pfam" id="PF00892"/>
    </source>
</evidence>
<keyword evidence="2" id="KW-0812">Transmembrane</keyword>
<keyword evidence="7" id="KW-1185">Reference proteome</keyword>
<feature type="transmembrane region" description="Helical" evidence="2">
    <location>
        <begin position="97"/>
        <end position="114"/>
    </location>
</feature>
<name>A0A4R8VCK9_9MICO</name>
<feature type="transmembrane region" description="Helical" evidence="2">
    <location>
        <begin position="36"/>
        <end position="53"/>
    </location>
</feature>
<dbReference type="GO" id="GO:0016020">
    <property type="term" value="C:membrane"/>
    <property type="evidence" value="ECO:0007669"/>
    <property type="project" value="InterPro"/>
</dbReference>
<evidence type="ECO:0000313" key="7">
    <source>
        <dbReference type="Proteomes" id="UP000298252"/>
    </source>
</evidence>
<accession>A0A4R8VCK9</accession>
<feature type="transmembrane region" description="Helical" evidence="2">
    <location>
        <begin position="146"/>
        <end position="167"/>
    </location>
</feature>
<evidence type="ECO:0000313" key="4">
    <source>
        <dbReference type="EMBL" id="SDM78551.1"/>
    </source>
</evidence>
<feature type="domain" description="EamA" evidence="3">
    <location>
        <begin position="12"/>
        <end position="137"/>
    </location>
</feature>
<evidence type="ECO:0000256" key="1">
    <source>
        <dbReference type="ARBA" id="ARBA00007362"/>
    </source>
</evidence>
<dbReference type="InterPro" id="IPR000620">
    <property type="entry name" value="EamA_dom"/>
</dbReference>
<dbReference type="InterPro" id="IPR037185">
    <property type="entry name" value="EmrE-like"/>
</dbReference>
<dbReference type="EMBL" id="FNIB01000002">
    <property type="protein sequence ID" value="SDM78551.1"/>
    <property type="molecule type" value="Genomic_DNA"/>
</dbReference>
<feature type="transmembrane region" description="Helical" evidence="2">
    <location>
        <begin position="204"/>
        <end position="227"/>
    </location>
</feature>
<evidence type="ECO:0000313" key="6">
    <source>
        <dbReference type="Proteomes" id="UP000199639"/>
    </source>
</evidence>
<dbReference type="PANTHER" id="PTHR12715:SF4">
    <property type="entry name" value="EAMA DOMAIN-CONTAINING PROTEIN"/>
    <property type="match status" value="1"/>
</dbReference>
<gene>
    <name evidence="5" type="ORF">E3O21_04130</name>
    <name evidence="4" type="ORF">SAMN05216368_102234</name>
</gene>
<dbReference type="Pfam" id="PF00892">
    <property type="entry name" value="EamA"/>
    <property type="match status" value="2"/>
</dbReference>
<reference evidence="4 6" key="1">
    <citation type="submission" date="2016-10" db="EMBL/GenBank/DDBJ databases">
        <authorList>
            <person name="Varghese N."/>
            <person name="Submissions S."/>
        </authorList>
    </citation>
    <scope>NUCLEOTIDE SEQUENCE [LARGE SCALE GENOMIC DNA]</scope>
    <source>
        <strain evidence="4 6">CGMCC 1.11215</strain>
    </source>
</reference>
<dbReference type="PANTHER" id="PTHR12715">
    <property type="entry name" value="TRANSPORTER, DRUG/METABOLITE EXPORTER FAMILY"/>
    <property type="match status" value="1"/>
</dbReference>
<feature type="transmembrane region" description="Helical" evidence="2">
    <location>
        <begin position="65"/>
        <end position="85"/>
    </location>
</feature>
<dbReference type="STRING" id="1424659.SAMN05216368_102234"/>